<feature type="transmembrane region" description="Helical" evidence="6">
    <location>
        <begin position="180"/>
        <end position="198"/>
    </location>
</feature>
<evidence type="ECO:0000256" key="6">
    <source>
        <dbReference type="SAM" id="Phobius"/>
    </source>
</evidence>
<feature type="transmembrane region" description="Helical" evidence="6">
    <location>
        <begin position="375"/>
        <end position="394"/>
    </location>
</feature>
<dbReference type="Proteomes" id="UP000694941">
    <property type="component" value="Unplaced"/>
</dbReference>
<comment type="subcellular location">
    <subcellularLocation>
        <location evidence="1">Membrane</location>
        <topology evidence="1">Multi-pass membrane protein</topology>
    </subcellularLocation>
</comment>
<feature type="transmembrane region" description="Helical" evidence="6">
    <location>
        <begin position="434"/>
        <end position="454"/>
    </location>
</feature>
<dbReference type="InterPro" id="IPR005828">
    <property type="entry name" value="MFS_sugar_transport-like"/>
</dbReference>
<keyword evidence="8" id="KW-1185">Reference proteome</keyword>
<evidence type="ECO:0000256" key="4">
    <source>
        <dbReference type="ARBA" id="ARBA00023136"/>
    </source>
</evidence>
<dbReference type="CDD" id="cd17317">
    <property type="entry name" value="MFS_SLC22"/>
    <property type="match status" value="1"/>
</dbReference>
<dbReference type="InterPro" id="IPR036259">
    <property type="entry name" value="MFS_trans_sf"/>
</dbReference>
<dbReference type="SUPFAM" id="SSF103473">
    <property type="entry name" value="MFS general substrate transporter"/>
    <property type="match status" value="1"/>
</dbReference>
<proteinExistence type="predicted"/>
<dbReference type="Gene3D" id="1.20.1250.20">
    <property type="entry name" value="MFS general substrate transporter like domains"/>
    <property type="match status" value="1"/>
</dbReference>
<evidence type="ECO:0000313" key="9">
    <source>
        <dbReference type="RefSeq" id="XP_022252921.1"/>
    </source>
</evidence>
<dbReference type="PROSITE" id="PS50850">
    <property type="entry name" value="MFS"/>
    <property type="match status" value="1"/>
</dbReference>
<dbReference type="RefSeq" id="XP_022252921.1">
    <property type="nucleotide sequence ID" value="XM_022397213.1"/>
</dbReference>
<accession>A0ABM1TAL5</accession>
<reference evidence="9" key="1">
    <citation type="submission" date="2025-08" db="UniProtKB">
        <authorList>
            <consortium name="RefSeq"/>
        </authorList>
    </citation>
    <scope>IDENTIFICATION</scope>
    <source>
        <tissue evidence="9">Muscle</tissue>
    </source>
</reference>
<sequence length="519" mass="58135">MDADEVFEVIGEFGWQQKKYFLFAGMIGGIYTSGQLLQIIFTGASPTFVCYGHAGEAFNNTCFFDNKPESCKRLVYTSEFTSMATEWDLICSQAYQIKAVQSVFMAGVLIGAWLFGQISDKIGRYKTMLLTHVGLLSFSTFGGFVPNIQLHAVCRFMAGVNQGGIGMIVYVWLTEMIAWVQVFFSLGIGFHAFLAFLLPNWRQFTAVCSLWGLVLIIPFFWIQESPRWLLIHGHSLEAKRVLQLIAEGNGTAHRLPENWDLRENNRGSKKKHGASVLFKHKILRKQLVIQLFSWSTNSLLYYALTLAAGSLAGNIYLNTTLSGFIELPSILITTCLLDWLGRRWSLCGFMIFGGFTCIIIQILSTGEEMNGFQVALALLGKMSITASFTVIYVYSTELLPTVIRNLGLGILSSAARIGGILSSFISLLDDVYPLLQYTILGFFAIVAGIFNTWLPETLGKPLPEDIDDIRDYNEPSPTHVETHQLLPLEPQNLLVEDEEETSSEKEFNLEETMSILKTR</sequence>
<keyword evidence="4 6" id="KW-0472">Membrane</keyword>
<keyword evidence="2 6" id="KW-0812">Transmembrane</keyword>
<feature type="transmembrane region" description="Helical" evidence="6">
    <location>
        <begin position="20"/>
        <end position="41"/>
    </location>
</feature>
<feature type="transmembrane region" description="Helical" evidence="6">
    <location>
        <begin position="127"/>
        <end position="144"/>
    </location>
</feature>
<dbReference type="InterPro" id="IPR020846">
    <property type="entry name" value="MFS_dom"/>
</dbReference>
<feature type="transmembrane region" description="Helical" evidence="6">
    <location>
        <begin position="204"/>
        <end position="222"/>
    </location>
</feature>
<protein>
    <submittedName>
        <fullName evidence="9">Solute carrier family 22 member 15-like</fullName>
    </submittedName>
</protein>
<evidence type="ECO:0000256" key="2">
    <source>
        <dbReference type="ARBA" id="ARBA00022692"/>
    </source>
</evidence>
<evidence type="ECO:0000256" key="5">
    <source>
        <dbReference type="SAM" id="MobiDB-lite"/>
    </source>
</evidence>
<dbReference type="Pfam" id="PF00083">
    <property type="entry name" value="Sugar_tr"/>
    <property type="match status" value="1"/>
</dbReference>
<organism evidence="8 9">
    <name type="scientific">Limulus polyphemus</name>
    <name type="common">Atlantic horseshoe crab</name>
    <dbReference type="NCBI Taxonomy" id="6850"/>
    <lineage>
        <taxon>Eukaryota</taxon>
        <taxon>Metazoa</taxon>
        <taxon>Ecdysozoa</taxon>
        <taxon>Arthropoda</taxon>
        <taxon>Chelicerata</taxon>
        <taxon>Merostomata</taxon>
        <taxon>Xiphosura</taxon>
        <taxon>Limulidae</taxon>
        <taxon>Limulus</taxon>
    </lineage>
</organism>
<dbReference type="PANTHER" id="PTHR24064">
    <property type="entry name" value="SOLUTE CARRIER FAMILY 22 MEMBER"/>
    <property type="match status" value="1"/>
</dbReference>
<feature type="transmembrane region" description="Helical" evidence="6">
    <location>
        <begin position="315"/>
        <end position="337"/>
    </location>
</feature>
<evidence type="ECO:0000256" key="3">
    <source>
        <dbReference type="ARBA" id="ARBA00022989"/>
    </source>
</evidence>
<name>A0ABM1TAL5_LIMPO</name>
<feature type="transmembrane region" description="Helical" evidence="6">
    <location>
        <begin position="95"/>
        <end position="115"/>
    </location>
</feature>
<feature type="transmembrane region" description="Helical" evidence="6">
    <location>
        <begin position="344"/>
        <end position="363"/>
    </location>
</feature>
<evidence type="ECO:0000313" key="8">
    <source>
        <dbReference type="Proteomes" id="UP000694941"/>
    </source>
</evidence>
<feature type="domain" description="Major facilitator superfamily (MFS) profile" evidence="7">
    <location>
        <begin position="21"/>
        <end position="459"/>
    </location>
</feature>
<keyword evidence="3 6" id="KW-1133">Transmembrane helix</keyword>
<feature type="transmembrane region" description="Helical" evidence="6">
    <location>
        <begin position="406"/>
        <end position="428"/>
    </location>
</feature>
<feature type="region of interest" description="Disordered" evidence="5">
    <location>
        <begin position="498"/>
        <end position="519"/>
    </location>
</feature>
<dbReference type="GeneID" id="106468853"/>
<evidence type="ECO:0000259" key="7">
    <source>
        <dbReference type="PROSITE" id="PS50850"/>
    </source>
</evidence>
<gene>
    <name evidence="9" type="primary">LOC106468853</name>
</gene>
<evidence type="ECO:0000256" key="1">
    <source>
        <dbReference type="ARBA" id="ARBA00004141"/>
    </source>
</evidence>